<proteinExistence type="predicted"/>
<protein>
    <recommendedName>
        <fullName evidence="4">DUF4767 domain-containing protein</fullName>
    </recommendedName>
</protein>
<sequence>MNWNRFKLGGGLALILGLVLAVAPVAPAKAAKTLPGAYTHTTPVKARGTWYTHIKHADYLKTVVKKHTVTWSFKAKRSASWKRWRRLTGKHLYVYRFNLTEGPTTLHMFGFYAAKEKGNAFHFMVTRKVKGKTIPVMVDANGSENYHAWKNVK</sequence>
<dbReference type="Proteomes" id="UP001596254">
    <property type="component" value="Unassembled WGS sequence"/>
</dbReference>
<accession>A0ABW1SU67</accession>
<evidence type="ECO:0008006" key="4">
    <source>
        <dbReference type="Google" id="ProtNLM"/>
    </source>
</evidence>
<evidence type="ECO:0000313" key="2">
    <source>
        <dbReference type="EMBL" id="MFC6208040.1"/>
    </source>
</evidence>
<feature type="signal peptide" evidence="1">
    <location>
        <begin position="1"/>
        <end position="28"/>
    </location>
</feature>
<comment type="caution">
    <text evidence="2">The sequence shown here is derived from an EMBL/GenBank/DDBJ whole genome shotgun (WGS) entry which is preliminary data.</text>
</comment>
<keyword evidence="1" id="KW-0732">Signal</keyword>
<evidence type="ECO:0000313" key="3">
    <source>
        <dbReference type="Proteomes" id="UP001596254"/>
    </source>
</evidence>
<dbReference type="RefSeq" id="WP_125692567.1">
    <property type="nucleotide sequence ID" value="NZ_JBHSSK010000029.1"/>
</dbReference>
<gene>
    <name evidence="2" type="ORF">ACFP1G_11260</name>
</gene>
<feature type="chain" id="PRO_5045496757" description="DUF4767 domain-containing protein" evidence="1">
    <location>
        <begin position="29"/>
        <end position="153"/>
    </location>
</feature>
<dbReference type="EMBL" id="JBHSSK010000029">
    <property type="protein sequence ID" value="MFC6208040.1"/>
    <property type="molecule type" value="Genomic_DNA"/>
</dbReference>
<reference evidence="3" key="1">
    <citation type="journal article" date="2019" name="Int. J. Syst. Evol. Microbiol.">
        <title>The Global Catalogue of Microorganisms (GCM) 10K type strain sequencing project: providing services to taxonomists for standard genome sequencing and annotation.</title>
        <authorList>
            <consortium name="The Broad Institute Genomics Platform"/>
            <consortium name="The Broad Institute Genome Sequencing Center for Infectious Disease"/>
            <person name="Wu L."/>
            <person name="Ma J."/>
        </authorList>
    </citation>
    <scope>NUCLEOTIDE SEQUENCE [LARGE SCALE GENOMIC DNA]</scope>
    <source>
        <strain evidence="3">CCM 8905</strain>
    </source>
</reference>
<name>A0ABW1SU67_9LACO</name>
<evidence type="ECO:0000256" key="1">
    <source>
        <dbReference type="SAM" id="SignalP"/>
    </source>
</evidence>
<organism evidence="2 3">
    <name type="scientific">Levilactobacillus tongjiangensis</name>
    <dbReference type="NCBI Taxonomy" id="2486023"/>
    <lineage>
        <taxon>Bacteria</taxon>
        <taxon>Bacillati</taxon>
        <taxon>Bacillota</taxon>
        <taxon>Bacilli</taxon>
        <taxon>Lactobacillales</taxon>
        <taxon>Lactobacillaceae</taxon>
        <taxon>Levilactobacillus</taxon>
    </lineage>
</organism>
<keyword evidence="3" id="KW-1185">Reference proteome</keyword>